<dbReference type="SUPFAM" id="SSF52172">
    <property type="entry name" value="CheY-like"/>
    <property type="match status" value="1"/>
</dbReference>
<name>A0A6P1TKX5_9FIRM</name>
<dbReference type="Gene3D" id="3.40.50.2300">
    <property type="match status" value="1"/>
</dbReference>
<evidence type="ECO:0000313" key="5">
    <source>
        <dbReference type="EMBL" id="QHQ61870.1"/>
    </source>
</evidence>
<evidence type="ECO:0000256" key="3">
    <source>
        <dbReference type="PROSITE-ProRule" id="PRU00169"/>
    </source>
</evidence>
<keyword evidence="3" id="KW-0597">Phosphoprotein</keyword>
<dbReference type="InterPro" id="IPR001789">
    <property type="entry name" value="Sig_transdc_resp-reg_receiver"/>
</dbReference>
<evidence type="ECO:0000256" key="2">
    <source>
        <dbReference type="ARBA" id="ARBA00024867"/>
    </source>
</evidence>
<dbReference type="PANTHER" id="PTHR43228">
    <property type="entry name" value="TWO-COMPONENT RESPONSE REGULATOR"/>
    <property type="match status" value="1"/>
</dbReference>
<feature type="domain" description="Response regulatory" evidence="4">
    <location>
        <begin position="3"/>
        <end position="117"/>
    </location>
</feature>
<dbReference type="PANTHER" id="PTHR43228:SF1">
    <property type="entry name" value="TWO-COMPONENT RESPONSE REGULATOR ARR22"/>
    <property type="match status" value="1"/>
</dbReference>
<dbReference type="PROSITE" id="PS50110">
    <property type="entry name" value="RESPONSE_REGULATORY"/>
    <property type="match status" value="1"/>
</dbReference>
<dbReference type="SMART" id="SM00448">
    <property type="entry name" value="REC"/>
    <property type="match status" value="1"/>
</dbReference>
<gene>
    <name evidence="5" type="ORF">Ana3638_14680</name>
</gene>
<proteinExistence type="predicted"/>
<dbReference type="GO" id="GO:0000160">
    <property type="term" value="P:phosphorelay signal transduction system"/>
    <property type="evidence" value="ECO:0007669"/>
    <property type="project" value="InterPro"/>
</dbReference>
<keyword evidence="6" id="KW-1185">Reference proteome</keyword>
<dbReference type="KEGG" id="anr:Ana3638_14680"/>
<dbReference type="CDD" id="cd17536">
    <property type="entry name" value="REC_YesN-like"/>
    <property type="match status" value="1"/>
</dbReference>
<feature type="modified residue" description="4-aspartylphosphate" evidence="3">
    <location>
        <position position="55"/>
    </location>
</feature>
<reference evidence="5 6" key="1">
    <citation type="submission" date="2020-01" db="EMBL/GenBank/DDBJ databases">
        <title>Genome analysis of Anaerocolumna sp. CBA3638.</title>
        <authorList>
            <person name="Kim J."/>
            <person name="Roh S.W."/>
        </authorList>
    </citation>
    <scope>NUCLEOTIDE SEQUENCE [LARGE SCALE GENOMIC DNA]</scope>
    <source>
        <strain evidence="5 6">CBA3638</strain>
    </source>
</reference>
<protein>
    <recommendedName>
        <fullName evidence="1">Stage 0 sporulation protein A homolog</fullName>
    </recommendedName>
</protein>
<evidence type="ECO:0000313" key="6">
    <source>
        <dbReference type="Proteomes" id="UP000464314"/>
    </source>
</evidence>
<accession>A0A6P1TKX5</accession>
<dbReference type="Pfam" id="PF00072">
    <property type="entry name" value="Response_reg"/>
    <property type="match status" value="1"/>
</dbReference>
<sequence length="131" mass="14780">MYKVLVVDDEPIAVESVVYMIKKNFESIDIVGTSRSGKDAIEKAHNLHPDIIIMDINMPGMNGLDAMKEIRLHIPNVSFIVISAYDYFAEAEVMGIEEYILKPVKEVKFIETLNRALSKIILAPMLFGHKS</sequence>
<dbReference type="RefSeq" id="WP_161838695.1">
    <property type="nucleotide sequence ID" value="NZ_CP048000.1"/>
</dbReference>
<dbReference type="InterPro" id="IPR011006">
    <property type="entry name" value="CheY-like_superfamily"/>
</dbReference>
<dbReference type="Proteomes" id="UP000464314">
    <property type="component" value="Chromosome"/>
</dbReference>
<evidence type="ECO:0000256" key="1">
    <source>
        <dbReference type="ARBA" id="ARBA00018672"/>
    </source>
</evidence>
<organism evidence="5 6">
    <name type="scientific">Anaerocolumna sedimenticola</name>
    <dbReference type="NCBI Taxonomy" id="2696063"/>
    <lineage>
        <taxon>Bacteria</taxon>
        <taxon>Bacillati</taxon>
        <taxon>Bacillota</taxon>
        <taxon>Clostridia</taxon>
        <taxon>Lachnospirales</taxon>
        <taxon>Lachnospiraceae</taxon>
        <taxon>Anaerocolumna</taxon>
    </lineage>
</organism>
<dbReference type="AlphaFoldDB" id="A0A6P1TKX5"/>
<comment type="function">
    <text evidence="2">May play the central regulatory role in sporulation. It may be an element of the effector pathway responsible for the activation of sporulation genes in response to nutritional stress. Spo0A may act in concert with spo0H (a sigma factor) to control the expression of some genes that are critical to the sporulation process.</text>
</comment>
<evidence type="ECO:0000259" key="4">
    <source>
        <dbReference type="PROSITE" id="PS50110"/>
    </source>
</evidence>
<dbReference type="InterPro" id="IPR052048">
    <property type="entry name" value="ST_Response_Regulator"/>
</dbReference>
<dbReference type="EMBL" id="CP048000">
    <property type="protein sequence ID" value="QHQ61870.1"/>
    <property type="molecule type" value="Genomic_DNA"/>
</dbReference>